<proteinExistence type="predicted"/>
<name>A0A1H3S0D4_9ACTN</name>
<reference evidence="4" key="1">
    <citation type="submission" date="2016-10" db="EMBL/GenBank/DDBJ databases">
        <authorList>
            <person name="Varghese N."/>
            <person name="Submissions S."/>
        </authorList>
    </citation>
    <scope>NUCLEOTIDE SEQUENCE [LARGE SCALE GENOMIC DNA]</scope>
    <source>
        <strain evidence="4">DSM 44718</strain>
    </source>
</reference>
<feature type="transmembrane region" description="Helical" evidence="2">
    <location>
        <begin position="7"/>
        <end position="27"/>
    </location>
</feature>
<accession>A0A1H3S0D4</accession>
<evidence type="ECO:0000313" key="3">
    <source>
        <dbReference type="EMBL" id="SDZ31300.1"/>
    </source>
</evidence>
<feature type="transmembrane region" description="Helical" evidence="2">
    <location>
        <begin position="47"/>
        <end position="68"/>
    </location>
</feature>
<sequence>MSKKNRAIEISFVVIAIVAVWNLQLNNLALDIAAGLGFKEDSFGQEVVVGIFVPMVVGAIAVVAQYFYRHVGWRLTAKSNNCQGSWVYVLIAQAGTEEFPIAGWFKLTQDAVEMKIDDARAYYIEPDDLLFRGDWTSDTIWLRGKELGIVFAMRAEGIGKEPIPSQYSGFIQLRPRIADRRATPIWTGHFHDLGDRTGVHGPIAAKRLRKAPRGDLEGVLDEHVDELRTVALRIMGRAGTRQAPAAVPPGPRPPEVAES</sequence>
<feature type="region of interest" description="Disordered" evidence="1">
    <location>
        <begin position="240"/>
        <end position="259"/>
    </location>
</feature>
<evidence type="ECO:0000256" key="1">
    <source>
        <dbReference type="SAM" id="MobiDB-lite"/>
    </source>
</evidence>
<keyword evidence="2" id="KW-0472">Membrane</keyword>
<dbReference type="RefSeq" id="WP_090795684.1">
    <property type="nucleotide sequence ID" value="NZ_BOND01000020.1"/>
</dbReference>
<dbReference type="STRING" id="137265.SAMN05421684_4409"/>
<organism evidence="3 4">
    <name type="scientific">Asanoa ishikariensis</name>
    <dbReference type="NCBI Taxonomy" id="137265"/>
    <lineage>
        <taxon>Bacteria</taxon>
        <taxon>Bacillati</taxon>
        <taxon>Actinomycetota</taxon>
        <taxon>Actinomycetes</taxon>
        <taxon>Micromonosporales</taxon>
        <taxon>Micromonosporaceae</taxon>
        <taxon>Asanoa</taxon>
    </lineage>
</organism>
<keyword evidence="4" id="KW-1185">Reference proteome</keyword>
<dbReference type="AlphaFoldDB" id="A0A1H3S0D4"/>
<evidence type="ECO:0000313" key="4">
    <source>
        <dbReference type="Proteomes" id="UP000199632"/>
    </source>
</evidence>
<dbReference type="EMBL" id="FNQB01000002">
    <property type="protein sequence ID" value="SDZ31300.1"/>
    <property type="molecule type" value="Genomic_DNA"/>
</dbReference>
<keyword evidence="2" id="KW-1133">Transmembrane helix</keyword>
<keyword evidence="2" id="KW-0812">Transmembrane</keyword>
<evidence type="ECO:0000256" key="2">
    <source>
        <dbReference type="SAM" id="Phobius"/>
    </source>
</evidence>
<gene>
    <name evidence="3" type="ORF">SAMN05421684_4409</name>
</gene>
<dbReference type="Proteomes" id="UP000199632">
    <property type="component" value="Unassembled WGS sequence"/>
</dbReference>
<protein>
    <submittedName>
        <fullName evidence="3">Uncharacterized protein</fullName>
    </submittedName>
</protein>
<dbReference type="OrthoDB" id="3387884at2"/>
<feature type="compositionally biased region" description="Pro residues" evidence="1">
    <location>
        <begin position="246"/>
        <end position="259"/>
    </location>
</feature>